<protein>
    <recommendedName>
        <fullName evidence="4">TonB family protein</fullName>
    </recommendedName>
</protein>
<reference evidence="2 3" key="1">
    <citation type="journal article" date="2024" name="Arch. Microbiol.">
        <title>Corallococcus caeni sp. nov., a novel myxobacterium isolated from activated sludge.</title>
        <authorList>
            <person name="Tomita S."/>
            <person name="Nakai R."/>
            <person name="Kuroda K."/>
            <person name="Kurashita H."/>
            <person name="Hatamoto M."/>
            <person name="Yamaguchi T."/>
            <person name="Narihiro T."/>
        </authorList>
    </citation>
    <scope>NUCLEOTIDE SEQUENCE [LARGE SCALE GENOMIC DNA]</scope>
    <source>
        <strain evidence="2 3">NO1</strain>
    </source>
</reference>
<sequence>MRRLRRLGWAGLISLVLHVLLFGLLWTVEPAPSSTGRTARMRAKTVEVEIVTSPPVTSVTPPPASPPKSDSTPPPPSKPRPPAKDAPAPTPPAVATREPPAKTPPSSEPRAPAKDAPAGTQPATATREPSEDTPPPTEAPRPPEEDLPRTGIATHGPVPDGDRPTADAPLAQPPGTLPPNLLPSPGSNSGVIITTPENSRGGGRTLRPGDPSLSAESLAAEEHARVSERVQGIVDERRARDRVDTGRIHPYFSQLRAQLEKQMDAPPLFDMPSFPKQLLYSYADKARQFGATGSPGDVPGPRKAPKPGELIARRARNEPGYNRLRGLTQAGEELQDFAHGVSTLKLVVTLELLQGADGTLREVKLISRSGNRAYDDYVLQAVPPALGKFPAPPSDAMGVHTDGIRSVWAVEGRVVYVRKLNDMKKGTDNVYLAALAAAGLLAGNFDETTGEVYVIDVRNPHFECRSRLLRVY</sequence>
<dbReference type="Pfam" id="PF13103">
    <property type="entry name" value="TonB_2"/>
    <property type="match status" value="1"/>
</dbReference>
<gene>
    <name evidence="2" type="ORF">ASNO1_47200</name>
</gene>
<accession>A0ABQ6QXC4</accession>
<evidence type="ECO:0000313" key="3">
    <source>
        <dbReference type="Proteomes" id="UP001342631"/>
    </source>
</evidence>
<organism evidence="2 3">
    <name type="scientific">Corallococcus caeni</name>
    <dbReference type="NCBI Taxonomy" id="3082388"/>
    <lineage>
        <taxon>Bacteria</taxon>
        <taxon>Pseudomonadati</taxon>
        <taxon>Myxococcota</taxon>
        <taxon>Myxococcia</taxon>
        <taxon>Myxococcales</taxon>
        <taxon>Cystobacterineae</taxon>
        <taxon>Myxococcaceae</taxon>
        <taxon>Corallococcus</taxon>
    </lineage>
</organism>
<dbReference type="SUPFAM" id="SSF74653">
    <property type="entry name" value="TolA/TonB C-terminal domain"/>
    <property type="match status" value="1"/>
</dbReference>
<evidence type="ECO:0000256" key="1">
    <source>
        <dbReference type="SAM" id="MobiDB-lite"/>
    </source>
</evidence>
<feature type="compositionally biased region" description="Pro residues" evidence="1">
    <location>
        <begin position="171"/>
        <end position="182"/>
    </location>
</feature>
<dbReference type="RefSeq" id="WP_338279212.1">
    <property type="nucleotide sequence ID" value="NZ_BTTX01000004.1"/>
</dbReference>
<feature type="compositionally biased region" description="Pro residues" evidence="1">
    <location>
        <begin position="60"/>
        <end position="80"/>
    </location>
</feature>
<evidence type="ECO:0000313" key="2">
    <source>
        <dbReference type="EMBL" id="GMU08467.1"/>
    </source>
</evidence>
<keyword evidence="3" id="KW-1185">Reference proteome</keyword>
<dbReference type="Proteomes" id="UP001342631">
    <property type="component" value="Unassembled WGS sequence"/>
</dbReference>
<name>A0ABQ6QXC4_9BACT</name>
<feature type="region of interest" description="Disordered" evidence="1">
    <location>
        <begin position="51"/>
        <end position="224"/>
    </location>
</feature>
<comment type="caution">
    <text evidence="2">The sequence shown here is derived from an EMBL/GenBank/DDBJ whole genome shotgun (WGS) entry which is preliminary data.</text>
</comment>
<evidence type="ECO:0008006" key="4">
    <source>
        <dbReference type="Google" id="ProtNLM"/>
    </source>
</evidence>
<dbReference type="EMBL" id="BTTX01000004">
    <property type="protein sequence ID" value="GMU08467.1"/>
    <property type="molecule type" value="Genomic_DNA"/>
</dbReference>
<proteinExistence type="predicted"/>
<dbReference type="Gene3D" id="3.30.1150.10">
    <property type="match status" value="1"/>
</dbReference>